<dbReference type="Proteomes" id="UP000831787">
    <property type="component" value="Chromosome"/>
</dbReference>
<evidence type="ECO:0000256" key="1">
    <source>
        <dbReference type="SAM" id="Phobius"/>
    </source>
</evidence>
<evidence type="ECO:0008006" key="4">
    <source>
        <dbReference type="Google" id="ProtNLM"/>
    </source>
</evidence>
<protein>
    <recommendedName>
        <fullName evidence="4">Spore coat protein</fullName>
    </recommendedName>
</protein>
<sequence>MDQFQYQYPYHQDFYYVDEERQFHGPGYEGEDSRFFGLPFVGGFLGGFLGSAIARPPIYGYGGFGYGGFGYPYGGFGYPGYFW</sequence>
<keyword evidence="1" id="KW-0472">Membrane</keyword>
<evidence type="ECO:0000313" key="2">
    <source>
        <dbReference type="EMBL" id="UOQ43622.1"/>
    </source>
</evidence>
<keyword evidence="1" id="KW-1133">Transmembrane helix</keyword>
<proteinExistence type="predicted"/>
<feature type="transmembrane region" description="Helical" evidence="1">
    <location>
        <begin position="35"/>
        <end position="54"/>
    </location>
</feature>
<accession>A0ABY4EJD0</accession>
<organism evidence="2 3">
    <name type="scientific">Halobacillus salinarum</name>
    <dbReference type="NCBI Taxonomy" id="2932257"/>
    <lineage>
        <taxon>Bacteria</taxon>
        <taxon>Bacillati</taxon>
        <taxon>Bacillota</taxon>
        <taxon>Bacilli</taxon>
        <taxon>Bacillales</taxon>
        <taxon>Bacillaceae</taxon>
        <taxon>Halobacillus</taxon>
    </lineage>
</organism>
<dbReference type="EMBL" id="CP095073">
    <property type="protein sequence ID" value="UOQ43622.1"/>
    <property type="molecule type" value="Genomic_DNA"/>
</dbReference>
<evidence type="ECO:0000313" key="3">
    <source>
        <dbReference type="Proteomes" id="UP000831787"/>
    </source>
</evidence>
<keyword evidence="3" id="KW-1185">Reference proteome</keyword>
<gene>
    <name evidence="2" type="ORF">MUN89_17185</name>
</gene>
<reference evidence="2 3" key="1">
    <citation type="submission" date="2022-04" db="EMBL/GenBank/DDBJ databases">
        <title>Halobacillus sp. isolated from saltern.</title>
        <authorList>
            <person name="Won M."/>
            <person name="Lee C.-M."/>
            <person name="Woen H.-Y."/>
            <person name="Kwon S.-W."/>
        </authorList>
    </citation>
    <scope>NUCLEOTIDE SEQUENCE [LARGE SCALE GENOMIC DNA]</scope>
    <source>
        <strain evidence="2 3">SSBR10-3</strain>
    </source>
</reference>
<keyword evidence="1" id="KW-0812">Transmembrane</keyword>
<name>A0ABY4EJD0_9BACI</name>
<dbReference type="RefSeq" id="WP_244708981.1">
    <property type="nucleotide sequence ID" value="NZ_CP095073.1"/>
</dbReference>